<keyword evidence="5" id="KW-0653">Protein transport</keyword>
<comment type="subcellular location">
    <subcellularLocation>
        <location evidence="1">Mitochondrion outer membrane</location>
    </subcellularLocation>
</comment>
<evidence type="ECO:0000256" key="7">
    <source>
        <dbReference type="ARBA" id="ARBA00023136"/>
    </source>
</evidence>
<accession>A0A8E0RQ87</accession>
<evidence type="ECO:0000256" key="4">
    <source>
        <dbReference type="ARBA" id="ARBA00022787"/>
    </source>
</evidence>
<keyword evidence="4" id="KW-1000">Mitochondrion outer membrane</keyword>
<evidence type="ECO:0000256" key="2">
    <source>
        <dbReference type="ARBA" id="ARBA00009170"/>
    </source>
</evidence>
<dbReference type="OrthoDB" id="5835136at2759"/>
<gene>
    <name evidence="10" type="ORF">FBUS_09687</name>
</gene>
<dbReference type="SUPFAM" id="SSF47616">
    <property type="entry name" value="GST C-terminal domain-like"/>
    <property type="match status" value="1"/>
</dbReference>
<dbReference type="Pfam" id="PF10568">
    <property type="entry name" value="Tom37"/>
    <property type="match status" value="1"/>
</dbReference>
<dbReference type="EMBL" id="LUCM01007159">
    <property type="protein sequence ID" value="KAA0190348.1"/>
    <property type="molecule type" value="Genomic_DNA"/>
</dbReference>
<evidence type="ECO:0000259" key="9">
    <source>
        <dbReference type="Pfam" id="PF17171"/>
    </source>
</evidence>
<evidence type="ECO:0000256" key="3">
    <source>
        <dbReference type="ARBA" id="ARBA00022448"/>
    </source>
</evidence>
<keyword evidence="7" id="KW-0472">Membrane</keyword>
<dbReference type="AlphaFoldDB" id="A0A8E0RQ87"/>
<dbReference type="InterPro" id="IPR019564">
    <property type="entry name" value="Sam37/metaxin_N"/>
</dbReference>
<dbReference type="PANTHER" id="PTHR12289">
    <property type="entry name" value="METAXIN RELATED"/>
    <property type="match status" value="1"/>
</dbReference>
<dbReference type="GO" id="GO:0001401">
    <property type="term" value="C:SAM complex"/>
    <property type="evidence" value="ECO:0007669"/>
    <property type="project" value="InterPro"/>
</dbReference>
<reference evidence="10" key="1">
    <citation type="submission" date="2019-05" db="EMBL/GenBank/DDBJ databases">
        <title>Annotation for the trematode Fasciolopsis buski.</title>
        <authorList>
            <person name="Choi Y.-J."/>
        </authorList>
    </citation>
    <scope>NUCLEOTIDE SEQUENCE</scope>
    <source>
        <strain evidence="10">HT</strain>
        <tissue evidence="10">Whole worm</tissue>
    </source>
</reference>
<sequence>IEQNYGLEYGLSDADVVELASLVSAVDRQLTPAVDWFLWGEDSVFVKYTRKWCSASLSRLSAFYLPYKWRQRKVYLSRHSQLVQCLRHKSDAEIARELYGMAKRCLTAFSYILGKKTYFVGDRPTAIDAYVFSRLWPLLHYESQQGNVSWHSVGPSGNIDSAVQSASHPLISHVLQCPNLVAHFIRIQNEFFPKAAEHFRRGETSLGKARLISDAFVAHPVRDCLLFAGFVAGVFVAYAHSKGLIRILPA</sequence>
<evidence type="ECO:0000256" key="5">
    <source>
        <dbReference type="ARBA" id="ARBA00022927"/>
    </source>
</evidence>
<dbReference type="InterPro" id="IPR050931">
    <property type="entry name" value="Mito_Protein_Transport_Metaxin"/>
</dbReference>
<keyword evidence="6" id="KW-0496">Mitochondrion</keyword>
<comment type="similarity">
    <text evidence="2">Belongs to the metaxin family.</text>
</comment>
<evidence type="ECO:0000259" key="8">
    <source>
        <dbReference type="Pfam" id="PF10568"/>
    </source>
</evidence>
<dbReference type="Pfam" id="PF17171">
    <property type="entry name" value="GST_C_6"/>
    <property type="match status" value="1"/>
</dbReference>
<dbReference type="GO" id="GO:0007005">
    <property type="term" value="P:mitochondrion organization"/>
    <property type="evidence" value="ECO:0007669"/>
    <property type="project" value="TreeGrafter"/>
</dbReference>
<keyword evidence="11" id="KW-1185">Reference proteome</keyword>
<evidence type="ECO:0000256" key="6">
    <source>
        <dbReference type="ARBA" id="ARBA00023128"/>
    </source>
</evidence>
<dbReference type="InterPro" id="IPR036282">
    <property type="entry name" value="Glutathione-S-Trfase_C_sf"/>
</dbReference>
<feature type="non-terminal residue" evidence="10">
    <location>
        <position position="250"/>
    </location>
</feature>
<organism evidence="10 11">
    <name type="scientific">Fasciolopsis buskii</name>
    <dbReference type="NCBI Taxonomy" id="27845"/>
    <lineage>
        <taxon>Eukaryota</taxon>
        <taxon>Metazoa</taxon>
        <taxon>Spiralia</taxon>
        <taxon>Lophotrochozoa</taxon>
        <taxon>Platyhelminthes</taxon>
        <taxon>Trematoda</taxon>
        <taxon>Digenea</taxon>
        <taxon>Plagiorchiida</taxon>
        <taxon>Echinostomata</taxon>
        <taxon>Echinostomatoidea</taxon>
        <taxon>Fasciolidae</taxon>
        <taxon>Fasciolopsis</taxon>
    </lineage>
</organism>
<proteinExistence type="inferred from homology"/>
<dbReference type="PANTHER" id="PTHR12289:SF41">
    <property type="entry name" value="FAILED AXON CONNECTIONS-RELATED"/>
    <property type="match status" value="1"/>
</dbReference>
<dbReference type="Proteomes" id="UP000728185">
    <property type="component" value="Unassembled WGS sequence"/>
</dbReference>
<feature type="domain" description="Metaxin glutathione S-transferase" evidence="9">
    <location>
        <begin position="102"/>
        <end position="141"/>
    </location>
</feature>
<feature type="domain" description="Mitochondrial outer membrane transport complex Sam37/metaxin N-terminal" evidence="8">
    <location>
        <begin position="4"/>
        <end position="70"/>
    </location>
</feature>
<dbReference type="GO" id="GO:0015031">
    <property type="term" value="P:protein transport"/>
    <property type="evidence" value="ECO:0007669"/>
    <property type="project" value="UniProtKB-KW"/>
</dbReference>
<evidence type="ECO:0000313" key="10">
    <source>
        <dbReference type="EMBL" id="KAA0190348.1"/>
    </source>
</evidence>
<evidence type="ECO:0000313" key="11">
    <source>
        <dbReference type="Proteomes" id="UP000728185"/>
    </source>
</evidence>
<evidence type="ECO:0000256" key="1">
    <source>
        <dbReference type="ARBA" id="ARBA00004294"/>
    </source>
</evidence>
<name>A0A8E0RQ87_9TREM</name>
<keyword evidence="3" id="KW-0813">Transport</keyword>
<comment type="caution">
    <text evidence="10">The sequence shown here is derived from an EMBL/GenBank/DDBJ whole genome shotgun (WGS) entry which is preliminary data.</text>
</comment>
<dbReference type="InterPro" id="IPR033468">
    <property type="entry name" value="Metaxin_GST"/>
</dbReference>
<protein>
    <submittedName>
        <fullName evidence="10">Metaxin-3</fullName>
    </submittedName>
</protein>